<organism evidence="3 4">
    <name type="scientific">Neptunitalea lumnitzerae</name>
    <dbReference type="NCBI Taxonomy" id="2965509"/>
    <lineage>
        <taxon>Bacteria</taxon>
        <taxon>Pseudomonadati</taxon>
        <taxon>Bacteroidota</taxon>
        <taxon>Flavobacteriia</taxon>
        <taxon>Flavobacteriales</taxon>
        <taxon>Flavobacteriaceae</taxon>
        <taxon>Neptunitalea</taxon>
    </lineage>
</organism>
<evidence type="ECO:0000256" key="1">
    <source>
        <dbReference type="ARBA" id="ARBA00009129"/>
    </source>
</evidence>
<protein>
    <submittedName>
        <fullName evidence="3">CsbD family protein</fullName>
    </submittedName>
</protein>
<evidence type="ECO:0000313" key="4">
    <source>
        <dbReference type="Proteomes" id="UP001143543"/>
    </source>
</evidence>
<sequence>MNSLELKGKWNQVKGDLKKKYASLTDDDLKAAEGEYDKLVGILQEKTGKGKEEVEKELQSL</sequence>
<feature type="domain" description="CsbD-like" evidence="2">
    <location>
        <begin position="6"/>
        <end position="56"/>
    </location>
</feature>
<dbReference type="RefSeq" id="WP_281764210.1">
    <property type="nucleotide sequence ID" value="NZ_BRVO01000001.1"/>
</dbReference>
<name>A0ABQ5MGL4_9FLAO</name>
<dbReference type="Gene3D" id="1.10.1470.10">
    <property type="entry name" value="YjbJ"/>
    <property type="match status" value="1"/>
</dbReference>
<dbReference type="EMBL" id="BRVO01000001">
    <property type="protein sequence ID" value="GLB48576.1"/>
    <property type="molecule type" value="Genomic_DNA"/>
</dbReference>
<dbReference type="InterPro" id="IPR050423">
    <property type="entry name" value="UPF0337_stress_rsp"/>
</dbReference>
<dbReference type="InterPro" id="IPR008462">
    <property type="entry name" value="CsbD"/>
</dbReference>
<dbReference type="Proteomes" id="UP001143543">
    <property type="component" value="Unassembled WGS sequence"/>
</dbReference>
<reference evidence="3" key="1">
    <citation type="submission" date="2022-07" db="EMBL/GenBank/DDBJ databases">
        <title>Taxonomy of Novel Oxalotrophic and Methylotrophic Bacteria.</title>
        <authorList>
            <person name="Sahin N."/>
            <person name="Tani A."/>
        </authorList>
    </citation>
    <scope>NUCLEOTIDE SEQUENCE</scope>
    <source>
        <strain evidence="3">Y10</strain>
    </source>
</reference>
<comment type="similarity">
    <text evidence="1">Belongs to the UPF0337 (CsbD) family.</text>
</comment>
<dbReference type="SUPFAM" id="SSF69047">
    <property type="entry name" value="Hypothetical protein YjbJ"/>
    <property type="match status" value="1"/>
</dbReference>
<gene>
    <name evidence="3" type="ORF">Y10_09440</name>
</gene>
<comment type="caution">
    <text evidence="3">The sequence shown here is derived from an EMBL/GenBank/DDBJ whole genome shotgun (WGS) entry which is preliminary data.</text>
</comment>
<dbReference type="InterPro" id="IPR036629">
    <property type="entry name" value="YjbJ_sf"/>
</dbReference>
<keyword evidence="4" id="KW-1185">Reference proteome</keyword>
<dbReference type="Pfam" id="PF05532">
    <property type="entry name" value="CsbD"/>
    <property type="match status" value="1"/>
</dbReference>
<proteinExistence type="inferred from homology"/>
<dbReference type="PANTHER" id="PTHR34977">
    <property type="entry name" value="UPF0337 PROTEIN YJBJ"/>
    <property type="match status" value="1"/>
</dbReference>
<accession>A0ABQ5MGL4</accession>
<evidence type="ECO:0000259" key="2">
    <source>
        <dbReference type="Pfam" id="PF05532"/>
    </source>
</evidence>
<evidence type="ECO:0000313" key="3">
    <source>
        <dbReference type="EMBL" id="GLB48576.1"/>
    </source>
</evidence>
<dbReference type="PANTHER" id="PTHR34977:SF1">
    <property type="entry name" value="UPF0337 PROTEIN YJBJ"/>
    <property type="match status" value="1"/>
</dbReference>